<feature type="compositionally biased region" description="Basic residues" evidence="1">
    <location>
        <begin position="248"/>
        <end position="260"/>
    </location>
</feature>
<feature type="compositionally biased region" description="Low complexity" evidence="1">
    <location>
        <begin position="329"/>
        <end position="341"/>
    </location>
</feature>
<evidence type="ECO:0000313" key="3">
    <source>
        <dbReference type="EMBL" id="KAK9760271.1"/>
    </source>
</evidence>
<dbReference type="SMART" id="SM01083">
    <property type="entry name" value="Cir_N"/>
    <property type="match status" value="1"/>
</dbReference>
<reference evidence="3 4" key="1">
    <citation type="submission" date="2023-04" db="EMBL/GenBank/DDBJ databases">
        <title>Genome of Basidiobolus ranarum AG-B5.</title>
        <authorList>
            <person name="Stajich J.E."/>
            <person name="Carter-House D."/>
            <person name="Gryganskyi A."/>
        </authorList>
    </citation>
    <scope>NUCLEOTIDE SEQUENCE [LARGE SCALE GENOMIC DNA]</scope>
    <source>
        <strain evidence="3 4">AG-B5</strain>
    </source>
</reference>
<accession>A0ABR2WFM9</accession>
<protein>
    <recommendedName>
        <fullName evidence="2">CBF1-interacting co-repressor CIR N-terminal domain-containing protein</fullName>
    </recommendedName>
</protein>
<evidence type="ECO:0000313" key="4">
    <source>
        <dbReference type="Proteomes" id="UP001479436"/>
    </source>
</evidence>
<comment type="caution">
    <text evidence="3">The sequence shown here is derived from an EMBL/GenBank/DDBJ whole genome shotgun (WGS) entry which is preliminary data.</text>
</comment>
<feature type="region of interest" description="Disordered" evidence="1">
    <location>
        <begin position="173"/>
        <end position="341"/>
    </location>
</feature>
<feature type="region of interest" description="Disordered" evidence="1">
    <location>
        <begin position="131"/>
        <end position="151"/>
    </location>
</feature>
<name>A0ABR2WFM9_9FUNG</name>
<dbReference type="PANTHER" id="PTHR22093:SF0">
    <property type="entry name" value="LEUKOCYTE RECEPTOR CLUSTER MEMBER 1"/>
    <property type="match status" value="1"/>
</dbReference>
<feature type="region of interest" description="Disordered" evidence="1">
    <location>
        <begin position="1"/>
        <end position="47"/>
    </location>
</feature>
<evidence type="ECO:0000259" key="2">
    <source>
        <dbReference type="SMART" id="SM01083"/>
    </source>
</evidence>
<feature type="compositionally biased region" description="Basic and acidic residues" evidence="1">
    <location>
        <begin position="278"/>
        <end position="307"/>
    </location>
</feature>
<sequence>MPQLHILQHKSWHVYNQENRDKVSRDEEKARKEEEEKEQKTLRAESEHRLNLLRKKAQERLEGLNRENITGSESTVTASLPSIDATEEIQTKLKEVPEQSLTQVSSELVVASLQPKPEHINFWAEYEKKPVNTHKGNPEYEADKKKEQDKWDRQITKYLGDVVKGKDPWYAKEVTSSDTVQLADGSQKVRQDPLSSINKYIAKKKKDKDRQDLELMKQSIEKERLSKRRKDSSTTGHKRDREEEAKPKKEKKSKHKHKRSSKDSSKSEKPSMFTPEVQKLREEWFEKEKQRRERAERLIEYEKESSRPKGRYYSQYNPREERHSKYEESSSSQQSYRPRRR</sequence>
<dbReference type="PANTHER" id="PTHR22093">
    <property type="entry name" value="LEUKOCYTE RECEPTOR CLUSTER LRC MEMBER 1"/>
    <property type="match status" value="1"/>
</dbReference>
<dbReference type="InterPro" id="IPR019339">
    <property type="entry name" value="CIR_N_dom"/>
</dbReference>
<proteinExistence type="predicted"/>
<feature type="compositionally biased region" description="Polar residues" evidence="1">
    <location>
        <begin position="67"/>
        <end position="80"/>
    </location>
</feature>
<gene>
    <name evidence="3" type="ORF">K7432_015898</name>
</gene>
<feature type="compositionally biased region" description="Basic and acidic residues" evidence="1">
    <location>
        <begin position="208"/>
        <end position="224"/>
    </location>
</feature>
<feature type="compositionally biased region" description="Basic and acidic residues" evidence="1">
    <location>
        <begin position="237"/>
        <end position="247"/>
    </location>
</feature>
<evidence type="ECO:0000256" key="1">
    <source>
        <dbReference type="SAM" id="MobiDB-lite"/>
    </source>
</evidence>
<dbReference type="InterPro" id="IPR039875">
    <property type="entry name" value="LENG1-like"/>
</dbReference>
<feature type="compositionally biased region" description="Basic and acidic residues" evidence="1">
    <location>
        <begin position="18"/>
        <end position="47"/>
    </location>
</feature>
<keyword evidence="4" id="KW-1185">Reference proteome</keyword>
<dbReference type="EMBL" id="JASJQH010002335">
    <property type="protein sequence ID" value="KAK9760271.1"/>
    <property type="molecule type" value="Genomic_DNA"/>
</dbReference>
<feature type="compositionally biased region" description="Basic and acidic residues" evidence="1">
    <location>
        <begin position="318"/>
        <end position="328"/>
    </location>
</feature>
<feature type="region of interest" description="Disordered" evidence="1">
    <location>
        <begin position="64"/>
        <end position="83"/>
    </location>
</feature>
<feature type="domain" description="CBF1-interacting co-repressor CIR N-terminal" evidence="2">
    <location>
        <begin position="11"/>
        <end position="47"/>
    </location>
</feature>
<dbReference type="Proteomes" id="UP001479436">
    <property type="component" value="Unassembled WGS sequence"/>
</dbReference>
<organism evidence="3 4">
    <name type="scientific">Basidiobolus ranarum</name>
    <dbReference type="NCBI Taxonomy" id="34480"/>
    <lineage>
        <taxon>Eukaryota</taxon>
        <taxon>Fungi</taxon>
        <taxon>Fungi incertae sedis</taxon>
        <taxon>Zoopagomycota</taxon>
        <taxon>Entomophthoromycotina</taxon>
        <taxon>Basidiobolomycetes</taxon>
        <taxon>Basidiobolales</taxon>
        <taxon>Basidiobolaceae</taxon>
        <taxon>Basidiobolus</taxon>
    </lineage>
</organism>